<dbReference type="Pfam" id="PF17259">
    <property type="entry name" value="DUF5325"/>
    <property type="match status" value="1"/>
</dbReference>
<dbReference type="RefSeq" id="WP_183596508.1">
    <property type="nucleotide sequence ID" value="NZ_JACHXK010000001.1"/>
</dbReference>
<dbReference type="AlphaFoldDB" id="A0A7W5ATN2"/>
<keyword evidence="1" id="KW-0812">Transmembrane</keyword>
<gene>
    <name evidence="2" type="ORF">FHS18_000485</name>
</gene>
<evidence type="ECO:0000313" key="2">
    <source>
        <dbReference type="EMBL" id="MBB3108457.1"/>
    </source>
</evidence>
<dbReference type="Proteomes" id="UP000570361">
    <property type="component" value="Unassembled WGS sequence"/>
</dbReference>
<evidence type="ECO:0000256" key="1">
    <source>
        <dbReference type="SAM" id="Phobius"/>
    </source>
</evidence>
<accession>A0A7W5ATN2</accession>
<name>A0A7W5ATN2_9BACL</name>
<keyword evidence="1" id="KW-1133">Transmembrane helix</keyword>
<keyword evidence="1" id="KW-0472">Membrane</keyword>
<feature type="transmembrane region" description="Helical" evidence="1">
    <location>
        <begin position="31"/>
        <end position="48"/>
    </location>
</feature>
<comment type="caution">
    <text evidence="2">The sequence shown here is derived from an EMBL/GenBank/DDBJ whole genome shotgun (WGS) entry which is preliminary data.</text>
</comment>
<sequence length="58" mass="6291">MSKPISLLFAIVSVLLMTATGIAISYNAWLTLALFVLTMGCIGYGFVLKAKLRRRAQG</sequence>
<evidence type="ECO:0008006" key="4">
    <source>
        <dbReference type="Google" id="ProtNLM"/>
    </source>
</evidence>
<dbReference type="InterPro" id="IPR035211">
    <property type="entry name" value="DUF5325"/>
</dbReference>
<keyword evidence="3" id="KW-1185">Reference proteome</keyword>
<organism evidence="2 3">
    <name type="scientific">Paenibacillus phyllosphaerae</name>
    <dbReference type="NCBI Taxonomy" id="274593"/>
    <lineage>
        <taxon>Bacteria</taxon>
        <taxon>Bacillati</taxon>
        <taxon>Bacillota</taxon>
        <taxon>Bacilli</taxon>
        <taxon>Bacillales</taxon>
        <taxon>Paenibacillaceae</taxon>
        <taxon>Paenibacillus</taxon>
    </lineage>
</organism>
<reference evidence="2 3" key="1">
    <citation type="submission" date="2020-08" db="EMBL/GenBank/DDBJ databases">
        <title>Genomic Encyclopedia of Type Strains, Phase III (KMG-III): the genomes of soil and plant-associated and newly described type strains.</title>
        <authorList>
            <person name="Whitman W."/>
        </authorList>
    </citation>
    <scope>NUCLEOTIDE SEQUENCE [LARGE SCALE GENOMIC DNA]</scope>
    <source>
        <strain evidence="2 3">CECT 5862</strain>
    </source>
</reference>
<dbReference type="EMBL" id="JACHXK010000001">
    <property type="protein sequence ID" value="MBB3108457.1"/>
    <property type="molecule type" value="Genomic_DNA"/>
</dbReference>
<evidence type="ECO:0000313" key="3">
    <source>
        <dbReference type="Proteomes" id="UP000570361"/>
    </source>
</evidence>
<proteinExistence type="predicted"/>
<protein>
    <recommendedName>
        <fullName evidence="4">DUF5325 family protein</fullName>
    </recommendedName>
</protein>